<protein>
    <submittedName>
        <fullName evidence="5">Helix-turn-helix domain-containing protein</fullName>
    </submittedName>
</protein>
<keyword evidence="2" id="KW-0238">DNA-binding</keyword>
<dbReference type="PROSITE" id="PS50987">
    <property type="entry name" value="HTH_ARSR_2"/>
    <property type="match status" value="1"/>
</dbReference>
<evidence type="ECO:0000313" key="6">
    <source>
        <dbReference type="Proteomes" id="UP001212821"/>
    </source>
</evidence>
<organism evidence="5 6">
    <name type="scientific">Kitasatospora cathayae</name>
    <dbReference type="NCBI Taxonomy" id="3004092"/>
    <lineage>
        <taxon>Bacteria</taxon>
        <taxon>Bacillati</taxon>
        <taxon>Actinomycetota</taxon>
        <taxon>Actinomycetes</taxon>
        <taxon>Kitasatosporales</taxon>
        <taxon>Streptomycetaceae</taxon>
        <taxon>Kitasatospora</taxon>
    </lineage>
</organism>
<reference evidence="6" key="1">
    <citation type="submission" date="2022-12" db="EMBL/GenBank/DDBJ databases">
        <authorList>
            <person name="Mo P."/>
        </authorList>
    </citation>
    <scope>NUCLEOTIDE SEQUENCE [LARGE SCALE GENOMIC DNA]</scope>
    <source>
        <strain evidence="6">HUAS 3-15</strain>
    </source>
</reference>
<dbReference type="PRINTS" id="PR00778">
    <property type="entry name" value="HTHARSR"/>
</dbReference>
<dbReference type="InterPro" id="IPR036388">
    <property type="entry name" value="WH-like_DNA-bd_sf"/>
</dbReference>
<dbReference type="Gene3D" id="1.10.10.10">
    <property type="entry name" value="Winged helix-like DNA-binding domain superfamily/Winged helix DNA-binding domain"/>
    <property type="match status" value="1"/>
</dbReference>
<dbReference type="Proteomes" id="UP001212821">
    <property type="component" value="Chromosome"/>
</dbReference>
<accession>A0ABY7QDY1</accession>
<keyword evidence="1" id="KW-0805">Transcription regulation</keyword>
<dbReference type="InterPro" id="IPR001845">
    <property type="entry name" value="HTH_ArsR_DNA-bd_dom"/>
</dbReference>
<evidence type="ECO:0000313" key="5">
    <source>
        <dbReference type="EMBL" id="WBP90975.1"/>
    </source>
</evidence>
<keyword evidence="3" id="KW-0804">Transcription</keyword>
<dbReference type="PANTHER" id="PTHR33154:SF12">
    <property type="entry name" value="TRANSCRIPTIONAL REGULATORY PROTEIN"/>
    <property type="match status" value="1"/>
</dbReference>
<feature type="domain" description="HTH arsR-type" evidence="4">
    <location>
        <begin position="14"/>
        <end position="110"/>
    </location>
</feature>
<dbReference type="InterPro" id="IPR011991">
    <property type="entry name" value="ArsR-like_HTH"/>
</dbReference>
<name>A0ABY7QDY1_9ACTN</name>
<proteinExistence type="predicted"/>
<dbReference type="SUPFAM" id="SSF46785">
    <property type="entry name" value="Winged helix' DNA-binding domain"/>
    <property type="match status" value="1"/>
</dbReference>
<keyword evidence="6" id="KW-1185">Reference proteome</keyword>
<evidence type="ECO:0000256" key="3">
    <source>
        <dbReference type="ARBA" id="ARBA00023163"/>
    </source>
</evidence>
<dbReference type="InterPro" id="IPR051081">
    <property type="entry name" value="HTH_MetalResp_TranReg"/>
</dbReference>
<evidence type="ECO:0000259" key="4">
    <source>
        <dbReference type="PROSITE" id="PS50987"/>
    </source>
</evidence>
<dbReference type="RefSeq" id="WP_270150092.1">
    <property type="nucleotide sequence ID" value="NZ_CP115450.1"/>
</dbReference>
<dbReference type="InterPro" id="IPR036390">
    <property type="entry name" value="WH_DNA-bd_sf"/>
</dbReference>
<evidence type="ECO:0000256" key="1">
    <source>
        <dbReference type="ARBA" id="ARBA00023015"/>
    </source>
</evidence>
<evidence type="ECO:0000256" key="2">
    <source>
        <dbReference type="ARBA" id="ARBA00023125"/>
    </source>
</evidence>
<dbReference type="EMBL" id="CP115450">
    <property type="protein sequence ID" value="WBP90975.1"/>
    <property type="molecule type" value="Genomic_DNA"/>
</dbReference>
<dbReference type="CDD" id="cd00090">
    <property type="entry name" value="HTH_ARSR"/>
    <property type="match status" value="1"/>
</dbReference>
<dbReference type="PANTHER" id="PTHR33154">
    <property type="entry name" value="TRANSCRIPTIONAL REGULATOR, ARSR FAMILY"/>
    <property type="match status" value="1"/>
</dbReference>
<dbReference type="SMART" id="SM00418">
    <property type="entry name" value="HTH_ARSR"/>
    <property type="match status" value="1"/>
</dbReference>
<gene>
    <name evidence="5" type="ORF">O1G21_37300</name>
</gene>
<sequence length="120" mass="12862">MTTVPVTEDERLPQPATADIDLVTVLHALGDPVRMRLLLSYADGAEHSCAPRDLGLDHLHKSTVSHHMRVLREAGVTTTRVAGRNRFVSLRRTDLDARFPGLLDALLAAAPAPAPAPASA</sequence>